<organism evidence="1 2">
    <name type="scientific">Rangifer tarandus platyrhynchus</name>
    <name type="common">Svalbard reindeer</name>
    <dbReference type="NCBI Taxonomy" id="3082113"/>
    <lineage>
        <taxon>Eukaryota</taxon>
        <taxon>Metazoa</taxon>
        <taxon>Chordata</taxon>
        <taxon>Craniata</taxon>
        <taxon>Vertebrata</taxon>
        <taxon>Euteleostomi</taxon>
        <taxon>Mammalia</taxon>
        <taxon>Eutheria</taxon>
        <taxon>Laurasiatheria</taxon>
        <taxon>Artiodactyla</taxon>
        <taxon>Ruminantia</taxon>
        <taxon>Pecora</taxon>
        <taxon>Cervidae</taxon>
        <taxon>Odocoileinae</taxon>
        <taxon>Rangifer</taxon>
    </lineage>
</organism>
<reference evidence="1" key="2">
    <citation type="submission" date="2025-03" db="EMBL/GenBank/DDBJ databases">
        <authorList>
            <consortium name="ELIXIR-Norway"/>
            <consortium name="Elixir Norway"/>
        </authorList>
    </citation>
    <scope>NUCLEOTIDE SEQUENCE</scope>
</reference>
<name>A0AC59ZPD9_RANTA</name>
<feature type="non-terminal residue" evidence="1">
    <location>
        <position position="1"/>
    </location>
</feature>
<protein>
    <submittedName>
        <fullName evidence="1">Uncharacterized protein</fullName>
    </submittedName>
</protein>
<evidence type="ECO:0000313" key="2">
    <source>
        <dbReference type="Proteomes" id="UP001162501"/>
    </source>
</evidence>
<accession>A0AC59ZPD9</accession>
<evidence type="ECO:0000313" key="1">
    <source>
        <dbReference type="EMBL" id="CAN0478024.1"/>
    </source>
</evidence>
<gene>
    <name evidence="1" type="ORF">MRATA1EN22A_LOCUS20851</name>
</gene>
<reference evidence="1" key="1">
    <citation type="submission" date="2023-05" db="EMBL/GenBank/DDBJ databases">
        <authorList>
            <consortium name="ELIXIR-Norway"/>
        </authorList>
    </citation>
    <scope>NUCLEOTIDE SEQUENCE</scope>
</reference>
<dbReference type="EMBL" id="OX596116">
    <property type="protein sequence ID" value="CAN0478024.1"/>
    <property type="molecule type" value="Genomic_DNA"/>
</dbReference>
<sequence length="121" mass="14126">VYSVLSDEEQRTLYDEQGTVDEGSDVLSQERDWEAYWRLLFKKISLENIQDFEETYKGSEEELTDIKQAHLDFKGDVDQIMESVLCGQYAEEPRIRHIIQQAVDAGEAPSYNAFVKESKRR</sequence>
<proteinExistence type="predicted"/>
<dbReference type="Proteomes" id="UP001162501">
    <property type="component" value="Chromosome 32"/>
</dbReference>